<evidence type="ECO:0000313" key="4">
    <source>
        <dbReference type="Proteomes" id="UP000199518"/>
    </source>
</evidence>
<dbReference type="EMBL" id="FOQD01000007">
    <property type="protein sequence ID" value="SFI23864.1"/>
    <property type="molecule type" value="Genomic_DNA"/>
</dbReference>
<dbReference type="PANTHER" id="PTHR30093">
    <property type="entry name" value="GENERAL SECRETION PATHWAY PROTEIN G"/>
    <property type="match status" value="1"/>
</dbReference>
<dbReference type="PANTHER" id="PTHR30093:SF2">
    <property type="entry name" value="TYPE II SECRETION SYSTEM PROTEIN H"/>
    <property type="match status" value="1"/>
</dbReference>
<name>A0A1I3GK59_9PLAN</name>
<sequence>MLPSNSGHSRPLRQRIAAFTLIELLVVIAIIAILIALLLPAVQQAREAARRSQCKNNLKQIGLAMHNYLDALNVFPPAYMDTINTATVTGVDNNNALGWGALILPYIDQAALYNQIGTETGGFARSWQDVGNTGTPTNTIATSVPSAVRILAAFICPSDPMGGLNTDKSNFGKSNYGVVAGLQAATAGVNDTNCAFTRGDSRRIADFIDGTSNTIFVSEKSTRNDATGLRTCGVNACAFGGGLWIGTRISTAAASWNPGVEQCDVAVFAGANTSYAINGSTADWAADWITSSAHEGGVQMLMGDGSIRFLSENTGLNVYRALVTLRGGEIIGEF</sequence>
<keyword evidence="4" id="KW-1185">Reference proteome</keyword>
<keyword evidence="1" id="KW-1133">Transmembrane helix</keyword>
<reference evidence="4" key="1">
    <citation type="submission" date="2016-10" db="EMBL/GenBank/DDBJ databases">
        <authorList>
            <person name="Varghese N."/>
            <person name="Submissions S."/>
        </authorList>
    </citation>
    <scope>NUCLEOTIDE SEQUENCE [LARGE SCALE GENOMIC DNA]</scope>
    <source>
        <strain evidence="4">DSM 26348</strain>
    </source>
</reference>
<dbReference type="OrthoDB" id="247601at2"/>
<dbReference type="Gene3D" id="3.30.700.10">
    <property type="entry name" value="Glycoprotein, Type 4 Pilin"/>
    <property type="match status" value="1"/>
</dbReference>
<evidence type="ECO:0000313" key="3">
    <source>
        <dbReference type="EMBL" id="SFI23864.1"/>
    </source>
</evidence>
<dbReference type="InterPro" id="IPR045584">
    <property type="entry name" value="Pilin-like"/>
</dbReference>
<dbReference type="AlphaFoldDB" id="A0A1I3GK59"/>
<keyword evidence="1" id="KW-0812">Transmembrane</keyword>
<evidence type="ECO:0000259" key="2">
    <source>
        <dbReference type="Pfam" id="PF07596"/>
    </source>
</evidence>
<protein>
    <submittedName>
        <fullName evidence="3">Prepilin-type N-terminal cleavage/methylation domain-containing protein</fullName>
    </submittedName>
</protein>
<evidence type="ECO:0000256" key="1">
    <source>
        <dbReference type="SAM" id="Phobius"/>
    </source>
</evidence>
<dbReference type="Pfam" id="PF07963">
    <property type="entry name" value="N_methyl"/>
    <property type="match status" value="1"/>
</dbReference>
<dbReference type="InterPro" id="IPR012902">
    <property type="entry name" value="N_methyl_site"/>
</dbReference>
<organism evidence="3 4">
    <name type="scientific">Planctomicrobium piriforme</name>
    <dbReference type="NCBI Taxonomy" id="1576369"/>
    <lineage>
        <taxon>Bacteria</taxon>
        <taxon>Pseudomonadati</taxon>
        <taxon>Planctomycetota</taxon>
        <taxon>Planctomycetia</taxon>
        <taxon>Planctomycetales</taxon>
        <taxon>Planctomycetaceae</taxon>
        <taxon>Planctomicrobium</taxon>
    </lineage>
</organism>
<proteinExistence type="predicted"/>
<dbReference type="InterPro" id="IPR027558">
    <property type="entry name" value="Pre_pil_HX9DG_C"/>
</dbReference>
<keyword evidence="1" id="KW-0472">Membrane</keyword>
<dbReference type="SUPFAM" id="SSF54523">
    <property type="entry name" value="Pili subunits"/>
    <property type="match status" value="1"/>
</dbReference>
<gene>
    <name evidence="3" type="ORF">SAMN05421753_10730</name>
</gene>
<dbReference type="NCBIfam" id="TIGR02532">
    <property type="entry name" value="IV_pilin_GFxxxE"/>
    <property type="match status" value="1"/>
</dbReference>
<dbReference type="STRING" id="1576369.SAMN05421753_10730"/>
<dbReference type="InterPro" id="IPR011453">
    <property type="entry name" value="DUF1559"/>
</dbReference>
<dbReference type="NCBIfam" id="TIGR04294">
    <property type="entry name" value="pre_pil_HX9DG"/>
    <property type="match status" value="1"/>
</dbReference>
<accession>A0A1I3GK59</accession>
<dbReference type="Pfam" id="PF07596">
    <property type="entry name" value="SBP_bac_10"/>
    <property type="match status" value="1"/>
</dbReference>
<dbReference type="Proteomes" id="UP000199518">
    <property type="component" value="Unassembled WGS sequence"/>
</dbReference>
<feature type="transmembrane region" description="Helical" evidence="1">
    <location>
        <begin position="21"/>
        <end position="42"/>
    </location>
</feature>
<dbReference type="RefSeq" id="WP_092049803.1">
    <property type="nucleotide sequence ID" value="NZ_FOQD01000007.1"/>
</dbReference>
<feature type="domain" description="DUF1559" evidence="2">
    <location>
        <begin position="43"/>
        <end position="315"/>
    </location>
</feature>